<keyword evidence="2" id="KW-1185">Reference proteome</keyword>
<dbReference type="EMBL" id="HE796683">
    <property type="protein sequence ID" value="CCG99317.1"/>
    <property type="molecule type" value="Genomic_DNA"/>
</dbReference>
<sequence length="101" mass="11001">MKFQKHVFICTNQKEAPKKCCGAEHGAALVAAFRQELTQRGLQKSIRAQPSGCLDACAFGPAVVVYPEGTYYGNVQLADVPELVEKHLVGNEVVERLALDV</sequence>
<gene>
    <name evidence="1" type="ORF">FAES_1307</name>
</gene>
<dbReference type="STRING" id="1166018.FAES_1307"/>
<dbReference type="RefSeq" id="WP_015330416.1">
    <property type="nucleotide sequence ID" value="NC_020054.1"/>
</dbReference>
<accession>I0K5B4</accession>
<dbReference type="SUPFAM" id="SSF52833">
    <property type="entry name" value="Thioredoxin-like"/>
    <property type="match status" value="1"/>
</dbReference>
<dbReference type="KEGG" id="fae:FAES_1307"/>
<proteinExistence type="predicted"/>
<dbReference type="HOGENOM" id="CLU_126515_1_0_10"/>
<dbReference type="Proteomes" id="UP000011058">
    <property type="component" value="Chromosome"/>
</dbReference>
<reference evidence="1 2" key="1">
    <citation type="journal article" date="2012" name="J. Bacteriol.">
        <title>Genome Sequence of Fibrella aestuarina BUZ 2T, a Filamentous Marine Bacterium.</title>
        <authorList>
            <person name="Filippini M."/>
            <person name="Qi W."/>
            <person name="Blom J."/>
            <person name="Goesmann A."/>
            <person name="Smits T.H."/>
            <person name="Bagheri H.C."/>
        </authorList>
    </citation>
    <scope>NUCLEOTIDE SEQUENCE [LARGE SCALE GENOMIC DNA]</scope>
    <source>
        <strain evidence="2">BUZ 2T</strain>
    </source>
</reference>
<dbReference type="PATRIC" id="fig|1166018.3.peg.3035"/>
<dbReference type="eggNOG" id="COG3411">
    <property type="taxonomic scope" value="Bacteria"/>
</dbReference>
<organism evidence="1 2">
    <name type="scientific">Fibrella aestuarina BUZ 2</name>
    <dbReference type="NCBI Taxonomy" id="1166018"/>
    <lineage>
        <taxon>Bacteria</taxon>
        <taxon>Pseudomonadati</taxon>
        <taxon>Bacteroidota</taxon>
        <taxon>Cytophagia</taxon>
        <taxon>Cytophagales</taxon>
        <taxon>Spirosomataceae</taxon>
        <taxon>Fibrella</taxon>
    </lineage>
</organism>
<dbReference type="AlphaFoldDB" id="I0K5B4"/>
<dbReference type="CDD" id="cd02980">
    <property type="entry name" value="TRX_Fd_family"/>
    <property type="match status" value="1"/>
</dbReference>
<dbReference type="InterPro" id="IPR036249">
    <property type="entry name" value="Thioredoxin-like_sf"/>
</dbReference>
<evidence type="ECO:0000313" key="1">
    <source>
        <dbReference type="EMBL" id="CCG99317.1"/>
    </source>
</evidence>
<protein>
    <submittedName>
        <fullName evidence="1">Ferredoxin, 2Fe-2S 2FeCpFd</fullName>
    </submittedName>
</protein>
<name>I0K5B4_9BACT</name>
<dbReference type="Gene3D" id="3.40.30.10">
    <property type="entry name" value="Glutaredoxin"/>
    <property type="match status" value="1"/>
</dbReference>
<dbReference type="OrthoDB" id="9800692at2"/>
<evidence type="ECO:0000313" key="2">
    <source>
        <dbReference type="Proteomes" id="UP000011058"/>
    </source>
</evidence>